<comment type="caution">
    <text evidence="16">The sequence shown here is derived from an EMBL/GenBank/DDBJ whole genome shotgun (WGS) entry which is preliminary data.</text>
</comment>
<dbReference type="Gene3D" id="1.10.357.90">
    <property type="match status" value="1"/>
</dbReference>
<evidence type="ECO:0000256" key="2">
    <source>
        <dbReference type="ARBA" id="ARBA00012493"/>
    </source>
</evidence>
<evidence type="ECO:0000256" key="13">
    <source>
        <dbReference type="ARBA" id="ARBA00048173"/>
    </source>
</evidence>
<evidence type="ECO:0000256" key="12">
    <source>
        <dbReference type="ARBA" id="ARBA00032044"/>
    </source>
</evidence>
<evidence type="ECO:0000313" key="16">
    <source>
        <dbReference type="EMBL" id="KAL1130622.1"/>
    </source>
</evidence>
<dbReference type="PRINTS" id="PR01365">
    <property type="entry name" value="TELOMERASERT"/>
</dbReference>
<evidence type="ECO:0000256" key="7">
    <source>
        <dbReference type="ARBA" id="ARBA00022723"/>
    </source>
</evidence>
<evidence type="ECO:0000256" key="1">
    <source>
        <dbReference type="ARBA" id="ARBA00008001"/>
    </source>
</evidence>
<comment type="subcellular location">
    <subcellularLocation>
        <location evidence="14">Nucleus</location>
    </subcellularLocation>
    <subcellularLocation>
        <location evidence="14">Chromosome</location>
        <location evidence="14">Telomere</location>
    </subcellularLocation>
</comment>
<dbReference type="PANTHER" id="PTHR12066">
    <property type="entry name" value="TELOMERASE REVERSE TRANSCRIPTASE"/>
    <property type="match status" value="1"/>
</dbReference>
<comment type="function">
    <text evidence="14">Telomerase is a ribonucleoprotein enzyme essential for the replication of chromosome termini in most eukaryotes. It elongates telomeres. It is a reverse transcriptase that adds simple sequence repeats to chromosome ends by copying a template sequence within the RNA component of the enzyme.</text>
</comment>
<organism evidence="16 17">
    <name type="scientific">Ranatra chinensis</name>
    <dbReference type="NCBI Taxonomy" id="642074"/>
    <lineage>
        <taxon>Eukaryota</taxon>
        <taxon>Metazoa</taxon>
        <taxon>Ecdysozoa</taxon>
        <taxon>Arthropoda</taxon>
        <taxon>Hexapoda</taxon>
        <taxon>Insecta</taxon>
        <taxon>Pterygota</taxon>
        <taxon>Neoptera</taxon>
        <taxon>Paraneoptera</taxon>
        <taxon>Hemiptera</taxon>
        <taxon>Heteroptera</taxon>
        <taxon>Panheteroptera</taxon>
        <taxon>Nepomorpha</taxon>
        <taxon>Nepidae</taxon>
        <taxon>Ranatrinae</taxon>
        <taxon>Ranatra</taxon>
    </lineage>
</organism>
<dbReference type="Pfam" id="PF00078">
    <property type="entry name" value="RVT_1"/>
    <property type="match status" value="1"/>
</dbReference>
<feature type="domain" description="Reverse transcriptase" evidence="15">
    <location>
        <begin position="363"/>
        <end position="653"/>
    </location>
</feature>
<keyword evidence="9 14" id="KW-0779">Telomere</keyword>
<gene>
    <name evidence="16" type="ORF">AAG570_011864</name>
</gene>
<keyword evidence="5 14" id="KW-0808">Transferase</keyword>
<dbReference type="PROSITE" id="PS50878">
    <property type="entry name" value="RT_POL"/>
    <property type="match status" value="1"/>
</dbReference>
<dbReference type="Gene3D" id="1.10.132.70">
    <property type="match status" value="1"/>
</dbReference>
<name>A0ABD0YH85_9HEMI</name>
<dbReference type="SMART" id="SM00975">
    <property type="entry name" value="Telomerase_RBD"/>
    <property type="match status" value="1"/>
</dbReference>
<keyword evidence="17" id="KW-1185">Reference proteome</keyword>
<dbReference type="GO" id="GO:0003720">
    <property type="term" value="F:telomerase activity"/>
    <property type="evidence" value="ECO:0007669"/>
    <property type="project" value="UniProtKB-ARBA"/>
</dbReference>
<keyword evidence="8 14" id="KW-0460">Magnesium</keyword>
<dbReference type="InterPro" id="IPR003545">
    <property type="entry name" value="Telomerase_RT"/>
</dbReference>
<dbReference type="PANTHER" id="PTHR12066:SF0">
    <property type="entry name" value="TELOMERASE REVERSE TRANSCRIPTASE"/>
    <property type="match status" value="1"/>
</dbReference>
<evidence type="ECO:0000256" key="4">
    <source>
        <dbReference type="ARBA" id="ARBA00022454"/>
    </source>
</evidence>
<keyword evidence="7 14" id="KW-0479">Metal-binding</keyword>
<evidence type="ECO:0000256" key="6">
    <source>
        <dbReference type="ARBA" id="ARBA00022695"/>
    </source>
</evidence>
<dbReference type="GO" id="GO:0005634">
    <property type="term" value="C:nucleus"/>
    <property type="evidence" value="ECO:0007669"/>
    <property type="project" value="UniProtKB-SubCell"/>
</dbReference>
<dbReference type="GO" id="GO:0046872">
    <property type="term" value="F:metal ion binding"/>
    <property type="evidence" value="ECO:0007669"/>
    <property type="project" value="UniProtKB-KW"/>
</dbReference>
<sequence>MVTNLEEFQPVLNMNRYTCLRDFISTHLPLHLEDDYAFLDNIYIQTDGMLAFPGNLAIVDSRIPWVQYSKDLLARLSISANFSDGLHPVKIGCRAELLKHFNCWSYLYTLLGRHLLDFLFLRCRLIYAMDNFGACLKLDTLSFPLCSPRQVKHISSCSDVKVVVRWDRMFQRGQPFTASVEEIFATDVGQVCSVQSLRRLAARNGWLEPALCQLKMAHIRNTPYTELIKKTVVKRKDGSVTNKSLARFVECAFVKVVPKQLVGNRTSLKFLARKVGREVVRQRSCPVSALMSTLTSNTRYSLSLAESLLQAKIVLWLVEKFVFHIIHSNFYTAKSMKGQKAVFYLAKSWKNFEQKIIKRMIMTGVLELTTESADRCFKIRILRKSRGTGHRVLVYSTGLERSVSRLDPTMVLLKQLTTQSNCGVPLGKVQARLNLMWKNLVRLHPSGKLYYVKADVRDAFGSIKHDILLQILRELFRRYVKDKMELRFYKFRDRRYSRMLCQFSQLEPSLPSKIYCEDPYKRQVITAQALTERILEFVDNIYISNVRNGATKKHKMKRGIPQGAFLSPLLCELYFIDLDQKHLSDLVLPGDMFMRAVDDYLFISPSLERASEFLNRMERGFPEYGVTICAAKTLTNVRSCYGSSVVPFFGTLLDTVHRCITPNLSFYKGANLRRNQLTVNTVKNGRSLGYVVTNVRSLKLDRAYLDPAYNCKEVIFTNVFSAACVMACRYIASIPYIYGSEQSNDYLIHCMDTAASCIASKASKISVKSGMPVVKYSTGKYLAYRAFVVVLRDLGGSIDGSWAVERAGRLHASRLYRTLLGSSDKKVARHVSA</sequence>
<protein>
    <recommendedName>
        <fullName evidence="3 14">Telomerase reverse transcriptase</fullName>
        <ecNumber evidence="2 14">2.7.7.49</ecNumber>
    </recommendedName>
    <alternativeName>
        <fullName evidence="12 14">Telomerase catalytic subunit</fullName>
    </alternativeName>
</protein>
<dbReference type="Proteomes" id="UP001558652">
    <property type="component" value="Unassembled WGS sequence"/>
</dbReference>
<proteinExistence type="inferred from homology"/>
<evidence type="ECO:0000256" key="3">
    <source>
        <dbReference type="ARBA" id="ARBA00016182"/>
    </source>
</evidence>
<dbReference type="SUPFAM" id="SSF56672">
    <property type="entry name" value="DNA/RNA polymerases"/>
    <property type="match status" value="1"/>
</dbReference>
<evidence type="ECO:0000256" key="5">
    <source>
        <dbReference type="ARBA" id="ARBA00022679"/>
    </source>
</evidence>
<keyword evidence="4 14" id="KW-0158">Chromosome</keyword>
<dbReference type="InterPro" id="IPR043502">
    <property type="entry name" value="DNA/RNA_pol_sf"/>
</dbReference>
<evidence type="ECO:0000256" key="11">
    <source>
        <dbReference type="ARBA" id="ARBA00023242"/>
    </source>
</evidence>
<dbReference type="GO" id="GO:0000781">
    <property type="term" value="C:chromosome, telomeric region"/>
    <property type="evidence" value="ECO:0007669"/>
    <property type="project" value="UniProtKB-SubCell"/>
</dbReference>
<accession>A0ABD0YH85</accession>
<evidence type="ECO:0000259" key="15">
    <source>
        <dbReference type="PROSITE" id="PS50878"/>
    </source>
</evidence>
<dbReference type="AlphaFoldDB" id="A0ABD0YH85"/>
<dbReference type="Gene3D" id="3.30.70.2630">
    <property type="match status" value="1"/>
</dbReference>
<evidence type="ECO:0000256" key="8">
    <source>
        <dbReference type="ARBA" id="ARBA00022842"/>
    </source>
</evidence>
<evidence type="ECO:0000256" key="14">
    <source>
        <dbReference type="RuleBase" id="RU365061"/>
    </source>
</evidence>
<reference evidence="16 17" key="1">
    <citation type="submission" date="2024-07" db="EMBL/GenBank/DDBJ databases">
        <title>Chromosome-level genome assembly of the water stick insect Ranatra chinensis (Heteroptera: Nepidae).</title>
        <authorList>
            <person name="Liu X."/>
        </authorList>
    </citation>
    <scope>NUCLEOTIDE SEQUENCE [LARGE SCALE GENOMIC DNA]</scope>
    <source>
        <strain evidence="16">Cailab_2021Rc</strain>
        <tissue evidence="16">Muscle</tissue>
    </source>
</reference>
<evidence type="ECO:0000256" key="9">
    <source>
        <dbReference type="ARBA" id="ARBA00022895"/>
    </source>
</evidence>
<keyword evidence="10 14" id="KW-0695">RNA-directed DNA polymerase</keyword>
<dbReference type="EC" id="2.7.7.49" evidence="2 14"/>
<comment type="similarity">
    <text evidence="1 14">Belongs to the reverse transcriptase family. Telomerase subfamily.</text>
</comment>
<dbReference type="InterPro" id="IPR000477">
    <property type="entry name" value="RT_dom"/>
</dbReference>
<dbReference type="EMBL" id="JBFDAA010000007">
    <property type="protein sequence ID" value="KAL1130622.1"/>
    <property type="molecule type" value="Genomic_DNA"/>
</dbReference>
<dbReference type="CDD" id="cd01648">
    <property type="entry name" value="TERT"/>
    <property type="match status" value="1"/>
</dbReference>
<evidence type="ECO:0000256" key="10">
    <source>
        <dbReference type="ARBA" id="ARBA00022918"/>
    </source>
</evidence>
<comment type="catalytic activity">
    <reaction evidence="13 14">
        <text>DNA(n) + a 2'-deoxyribonucleoside 5'-triphosphate = DNA(n+1) + diphosphate</text>
        <dbReference type="Rhea" id="RHEA:22508"/>
        <dbReference type="Rhea" id="RHEA-COMP:17339"/>
        <dbReference type="Rhea" id="RHEA-COMP:17340"/>
        <dbReference type="ChEBI" id="CHEBI:33019"/>
        <dbReference type="ChEBI" id="CHEBI:61560"/>
        <dbReference type="ChEBI" id="CHEBI:173112"/>
        <dbReference type="EC" id="2.7.7.49"/>
    </reaction>
</comment>
<dbReference type="InterPro" id="IPR021891">
    <property type="entry name" value="Telomerase_RBD"/>
</dbReference>
<keyword evidence="6 14" id="KW-0548">Nucleotidyltransferase</keyword>
<dbReference type="Pfam" id="PF12009">
    <property type="entry name" value="Telomerase_RBD"/>
    <property type="match status" value="1"/>
</dbReference>
<keyword evidence="11 14" id="KW-0539">Nucleus</keyword>
<evidence type="ECO:0000313" key="17">
    <source>
        <dbReference type="Proteomes" id="UP001558652"/>
    </source>
</evidence>